<comment type="caution">
    <text evidence="1">The sequence shown here is derived from an EMBL/GenBank/DDBJ whole genome shotgun (WGS) entry which is preliminary data.</text>
</comment>
<accession>A0ACB8YB41</accession>
<proteinExistence type="predicted"/>
<reference evidence="1 2" key="2">
    <citation type="journal article" date="2022" name="Mol. Ecol. Resour.">
        <title>The genomes of chicory, endive, great burdock and yacon provide insights into Asteraceae paleo-polyploidization history and plant inulin production.</title>
        <authorList>
            <person name="Fan W."/>
            <person name="Wang S."/>
            <person name="Wang H."/>
            <person name="Wang A."/>
            <person name="Jiang F."/>
            <person name="Liu H."/>
            <person name="Zhao H."/>
            <person name="Xu D."/>
            <person name="Zhang Y."/>
        </authorList>
    </citation>
    <scope>NUCLEOTIDE SEQUENCE [LARGE SCALE GENOMIC DNA]</scope>
    <source>
        <strain evidence="2">cv. Yunnan</strain>
        <tissue evidence="1">Leaves</tissue>
    </source>
</reference>
<sequence length="135" mass="15270">MKYYYVIVIVKRQVIQRAYDVENSFFTPWNFDPNAVSGQTFNARRYVSFQPGSFFTHQPKSMEPPDQDRSLMVHNEGTTLAQVGAVSEPDQVQTLMVKKEGTTLAQVGAVSKRDQDRSSSKQEESICLTKQCVIG</sequence>
<protein>
    <submittedName>
        <fullName evidence="1">Uncharacterized protein</fullName>
    </submittedName>
</protein>
<dbReference type="Proteomes" id="UP001056120">
    <property type="component" value="Linkage Group LG28"/>
</dbReference>
<gene>
    <name evidence="1" type="ORF">L1987_82413</name>
</gene>
<reference evidence="2" key="1">
    <citation type="journal article" date="2022" name="Mol. Ecol. Resour.">
        <title>The genomes of chicory, endive, great burdock and yacon provide insights into Asteraceae palaeo-polyploidization history and plant inulin production.</title>
        <authorList>
            <person name="Fan W."/>
            <person name="Wang S."/>
            <person name="Wang H."/>
            <person name="Wang A."/>
            <person name="Jiang F."/>
            <person name="Liu H."/>
            <person name="Zhao H."/>
            <person name="Xu D."/>
            <person name="Zhang Y."/>
        </authorList>
    </citation>
    <scope>NUCLEOTIDE SEQUENCE [LARGE SCALE GENOMIC DNA]</scope>
    <source>
        <strain evidence="2">cv. Yunnan</strain>
    </source>
</reference>
<evidence type="ECO:0000313" key="1">
    <source>
        <dbReference type="EMBL" id="KAI3682436.1"/>
    </source>
</evidence>
<evidence type="ECO:0000313" key="2">
    <source>
        <dbReference type="Proteomes" id="UP001056120"/>
    </source>
</evidence>
<keyword evidence="2" id="KW-1185">Reference proteome</keyword>
<dbReference type="EMBL" id="CM042045">
    <property type="protein sequence ID" value="KAI3682436.1"/>
    <property type="molecule type" value="Genomic_DNA"/>
</dbReference>
<organism evidence="1 2">
    <name type="scientific">Smallanthus sonchifolius</name>
    <dbReference type="NCBI Taxonomy" id="185202"/>
    <lineage>
        <taxon>Eukaryota</taxon>
        <taxon>Viridiplantae</taxon>
        <taxon>Streptophyta</taxon>
        <taxon>Embryophyta</taxon>
        <taxon>Tracheophyta</taxon>
        <taxon>Spermatophyta</taxon>
        <taxon>Magnoliopsida</taxon>
        <taxon>eudicotyledons</taxon>
        <taxon>Gunneridae</taxon>
        <taxon>Pentapetalae</taxon>
        <taxon>asterids</taxon>
        <taxon>campanulids</taxon>
        <taxon>Asterales</taxon>
        <taxon>Asteraceae</taxon>
        <taxon>Asteroideae</taxon>
        <taxon>Heliantheae alliance</taxon>
        <taxon>Millerieae</taxon>
        <taxon>Smallanthus</taxon>
    </lineage>
</organism>
<name>A0ACB8YB41_9ASTR</name>